<dbReference type="OrthoDB" id="10260625at2759"/>
<name>A0A164S750_9AGAM</name>
<feature type="domain" description="14-3-3" evidence="3">
    <location>
        <begin position="11"/>
        <end position="245"/>
    </location>
</feature>
<reference evidence="4 5" key="1">
    <citation type="journal article" date="2016" name="Mol. Biol. Evol.">
        <title>Comparative Genomics of Early-Diverging Mushroom-Forming Fungi Provides Insights into the Origins of Lignocellulose Decay Capabilities.</title>
        <authorList>
            <person name="Nagy L.G."/>
            <person name="Riley R."/>
            <person name="Tritt A."/>
            <person name="Adam C."/>
            <person name="Daum C."/>
            <person name="Floudas D."/>
            <person name="Sun H."/>
            <person name="Yadav J.S."/>
            <person name="Pangilinan J."/>
            <person name="Larsson K.H."/>
            <person name="Matsuura K."/>
            <person name="Barry K."/>
            <person name="Labutti K."/>
            <person name="Kuo R."/>
            <person name="Ohm R.A."/>
            <person name="Bhattacharya S.S."/>
            <person name="Shirouzu T."/>
            <person name="Yoshinaga Y."/>
            <person name="Martin F.M."/>
            <person name="Grigoriev I.V."/>
            <person name="Hibbett D.S."/>
        </authorList>
    </citation>
    <scope>NUCLEOTIDE SEQUENCE [LARGE SCALE GENOMIC DNA]</scope>
    <source>
        <strain evidence="4 5">HHB9708</strain>
    </source>
</reference>
<dbReference type="PIRSF" id="PIRSF000868">
    <property type="entry name" value="14-3-3"/>
    <property type="match status" value="1"/>
</dbReference>
<dbReference type="STRING" id="1314777.A0A164S750"/>
<dbReference type="PANTHER" id="PTHR18860">
    <property type="entry name" value="14-3-3 PROTEIN"/>
    <property type="match status" value="1"/>
</dbReference>
<evidence type="ECO:0000313" key="5">
    <source>
        <dbReference type="Proteomes" id="UP000076722"/>
    </source>
</evidence>
<evidence type="ECO:0000256" key="2">
    <source>
        <dbReference type="PIRSR" id="PIRSR000868-1"/>
    </source>
</evidence>
<evidence type="ECO:0000313" key="4">
    <source>
        <dbReference type="EMBL" id="KZS91205.1"/>
    </source>
</evidence>
<dbReference type="AlphaFoldDB" id="A0A164S750"/>
<dbReference type="InterPro" id="IPR000308">
    <property type="entry name" value="14-3-3"/>
</dbReference>
<feature type="site" description="Interaction with phosphoserine on interacting protein" evidence="2">
    <location>
        <position position="135"/>
    </location>
</feature>
<evidence type="ECO:0000256" key="1">
    <source>
        <dbReference type="ARBA" id="ARBA00006141"/>
    </source>
</evidence>
<feature type="site" description="Interaction with phosphoserine on interacting protein" evidence="2">
    <location>
        <position position="64"/>
    </location>
</feature>
<evidence type="ECO:0000259" key="3">
    <source>
        <dbReference type="SMART" id="SM00101"/>
    </source>
</evidence>
<protein>
    <submittedName>
        <fullName evidence="4">14-3-3 protein</fullName>
    </submittedName>
</protein>
<dbReference type="Proteomes" id="UP000076722">
    <property type="component" value="Unassembled WGS sequence"/>
</dbReference>
<dbReference type="CDD" id="cd08774">
    <property type="entry name" value="14-3-3"/>
    <property type="match status" value="1"/>
</dbReference>
<organism evidence="4 5">
    <name type="scientific">Sistotremastrum niveocremeum HHB9708</name>
    <dbReference type="NCBI Taxonomy" id="1314777"/>
    <lineage>
        <taxon>Eukaryota</taxon>
        <taxon>Fungi</taxon>
        <taxon>Dikarya</taxon>
        <taxon>Basidiomycota</taxon>
        <taxon>Agaricomycotina</taxon>
        <taxon>Agaricomycetes</taxon>
        <taxon>Sistotremastrales</taxon>
        <taxon>Sistotremastraceae</taxon>
        <taxon>Sertulicium</taxon>
        <taxon>Sertulicium niveocremeum</taxon>
    </lineage>
</organism>
<dbReference type="InterPro" id="IPR036815">
    <property type="entry name" value="14-3-3_dom_sf"/>
</dbReference>
<dbReference type="SMART" id="SM00101">
    <property type="entry name" value="14_3_3"/>
    <property type="match status" value="1"/>
</dbReference>
<dbReference type="Pfam" id="PF00244">
    <property type="entry name" value="14-3-3"/>
    <property type="match status" value="1"/>
</dbReference>
<gene>
    <name evidence="4" type="ORF">SISNIDRAFT_479221</name>
</gene>
<dbReference type="Gene3D" id="1.20.190.20">
    <property type="entry name" value="14-3-3 domain"/>
    <property type="match status" value="1"/>
</dbReference>
<accession>A0A164S750</accession>
<sequence length="247" mass="28107">MTSASTAPQDRRTLLYLARVAEAAERYEDMANFMRALLSVEKELTLEERNLLCVAYKNVTTNLRNGWKRILAIERTAKLHPRQQALVHRERTQIESEITHACDEMIHAVDKTLLPAAHSSETQVFYLKLRADYKRYLAEIAPTSLQRHELSSAALEAYAGAHKIAVPSLPATHSTRLGLSLNFSVFFYDIRNSPERACHVAKDAFDAALEDLDSLSEDNYRESVMILQLLKDNMTLWAEEIETREAS</sequence>
<dbReference type="EMBL" id="KV419416">
    <property type="protein sequence ID" value="KZS91205.1"/>
    <property type="molecule type" value="Genomic_DNA"/>
</dbReference>
<dbReference type="SUPFAM" id="SSF48445">
    <property type="entry name" value="14-3-3 protein"/>
    <property type="match status" value="1"/>
</dbReference>
<proteinExistence type="inferred from homology"/>
<comment type="similarity">
    <text evidence="1">Belongs to the 14-3-3 family.</text>
</comment>
<dbReference type="InterPro" id="IPR023410">
    <property type="entry name" value="14-3-3_domain"/>
</dbReference>
<keyword evidence="5" id="KW-1185">Reference proteome</keyword>
<dbReference type="PRINTS" id="PR00305">
    <property type="entry name" value="1433ZETA"/>
</dbReference>